<feature type="transmembrane region" description="Helical" evidence="5">
    <location>
        <begin position="61"/>
        <end position="79"/>
    </location>
</feature>
<organism evidence="7 8">
    <name type="scientific">Desulfosarcina ovata subsp. sediminis</name>
    <dbReference type="NCBI Taxonomy" id="885957"/>
    <lineage>
        <taxon>Bacteria</taxon>
        <taxon>Pseudomonadati</taxon>
        <taxon>Thermodesulfobacteriota</taxon>
        <taxon>Desulfobacteria</taxon>
        <taxon>Desulfobacterales</taxon>
        <taxon>Desulfosarcinaceae</taxon>
        <taxon>Desulfosarcina</taxon>
    </lineage>
</organism>
<dbReference type="SUPFAM" id="SSF52091">
    <property type="entry name" value="SpoIIaa-like"/>
    <property type="match status" value="1"/>
</dbReference>
<feature type="transmembrane region" description="Helical" evidence="5">
    <location>
        <begin position="475"/>
        <end position="493"/>
    </location>
</feature>
<accession>A0A5K7ZYA5</accession>
<keyword evidence="4 5" id="KW-0472">Membrane</keyword>
<comment type="subcellular location">
    <subcellularLocation>
        <location evidence="1">Membrane</location>
        <topology evidence="1">Multi-pass membrane protein</topology>
    </subcellularLocation>
</comment>
<evidence type="ECO:0000259" key="6">
    <source>
        <dbReference type="PROSITE" id="PS50801"/>
    </source>
</evidence>
<feature type="transmembrane region" description="Helical" evidence="5">
    <location>
        <begin position="499"/>
        <end position="518"/>
    </location>
</feature>
<dbReference type="PROSITE" id="PS50801">
    <property type="entry name" value="STAS"/>
    <property type="match status" value="1"/>
</dbReference>
<dbReference type="InterPro" id="IPR011547">
    <property type="entry name" value="SLC26A/SulP_dom"/>
</dbReference>
<dbReference type="Pfam" id="PF00916">
    <property type="entry name" value="Sulfate_transp"/>
    <property type="match status" value="2"/>
</dbReference>
<dbReference type="RefSeq" id="WP_231713955.1">
    <property type="nucleotide sequence ID" value="NZ_AP021876.1"/>
</dbReference>
<reference evidence="7 8" key="1">
    <citation type="submission" date="2019-11" db="EMBL/GenBank/DDBJ databases">
        <title>Comparative genomics of hydrocarbon-degrading Desulfosarcina strains.</title>
        <authorList>
            <person name="Watanabe M."/>
            <person name="Kojima H."/>
            <person name="Fukui M."/>
        </authorList>
    </citation>
    <scope>NUCLEOTIDE SEQUENCE [LARGE SCALE GENOMIC DNA]</scope>
    <source>
        <strain evidence="7 8">28bB2T</strain>
    </source>
</reference>
<feature type="transmembrane region" description="Helical" evidence="5">
    <location>
        <begin position="216"/>
        <end position="234"/>
    </location>
</feature>
<evidence type="ECO:0000256" key="1">
    <source>
        <dbReference type="ARBA" id="ARBA00004141"/>
    </source>
</evidence>
<dbReference type="AlphaFoldDB" id="A0A5K7ZYA5"/>
<feature type="transmembrane region" description="Helical" evidence="5">
    <location>
        <begin position="525"/>
        <end position="542"/>
    </location>
</feature>
<name>A0A5K7ZYA5_9BACT</name>
<feature type="transmembrane region" description="Helical" evidence="5">
    <location>
        <begin position="111"/>
        <end position="132"/>
    </location>
</feature>
<keyword evidence="3 5" id="KW-1133">Transmembrane helix</keyword>
<dbReference type="InterPro" id="IPR036513">
    <property type="entry name" value="STAS_dom_sf"/>
</dbReference>
<dbReference type="GO" id="GO:0016020">
    <property type="term" value="C:membrane"/>
    <property type="evidence" value="ECO:0007669"/>
    <property type="project" value="UniProtKB-SubCell"/>
</dbReference>
<dbReference type="GO" id="GO:0055085">
    <property type="term" value="P:transmembrane transport"/>
    <property type="evidence" value="ECO:0007669"/>
    <property type="project" value="InterPro"/>
</dbReference>
<dbReference type="InterPro" id="IPR002645">
    <property type="entry name" value="STAS_dom"/>
</dbReference>
<dbReference type="Pfam" id="PF01740">
    <property type="entry name" value="STAS"/>
    <property type="match status" value="1"/>
</dbReference>
<feature type="transmembrane region" description="Helical" evidence="5">
    <location>
        <begin position="190"/>
        <end position="209"/>
    </location>
</feature>
<evidence type="ECO:0000256" key="4">
    <source>
        <dbReference type="ARBA" id="ARBA00023136"/>
    </source>
</evidence>
<feature type="transmembrane region" description="Helical" evidence="5">
    <location>
        <begin position="85"/>
        <end position="104"/>
    </location>
</feature>
<keyword evidence="2 5" id="KW-0812">Transmembrane</keyword>
<dbReference type="Proteomes" id="UP000425960">
    <property type="component" value="Chromosome"/>
</dbReference>
<evidence type="ECO:0000256" key="2">
    <source>
        <dbReference type="ARBA" id="ARBA00022692"/>
    </source>
</evidence>
<dbReference type="EMBL" id="AP021876">
    <property type="protein sequence ID" value="BBO85253.1"/>
    <property type="molecule type" value="Genomic_DNA"/>
</dbReference>
<sequence length="728" mass="78232">MNRHPESTHHRFRLSAMLPFFDGLSAYAVADLKRDLSAGLTVALVLVPQSMAYAQLAGLPAYYGLYAAFLPPAIAALFGSSHQLATGPVAVVSLMAAVALQPLATTGSSAYIGYAVLLALMVGLFQFTLGLLRLGLVVNFLSHPVVNGFTNAAAIIIATGQLAKLFGVTVDASEHHYQTVTQVIRASVHYTHWPTLIMAVFAFTVMVVLKKITLRLPNVLVAVAATTLISWATGFEQKATLPLEAVVDHDIRSLIVHYNAEATQLHHMADQRSAINATIKEAKLAGHHLIVINARRDLSILGHQMDLKATVAADYRHRIRRLLFDAVRTPAGDTRLYIRGSRPPDTVGIGGTWRLKIGNGPLAASSLTFSCGGDVVGGIPGGLPAVSIPRIDSHAAITLAPSAVIIALLGFMEAISIAKAMAAKTGQRIDPNQELIGQGLANMVGATTQSYPVAGSFSRSAVNFQAGAGSGFSSVFASLAVVATLFFFTPLLYHLPQSVLAAIIMLAVAGLINVRGFVQAWRAQWYDGAISIITFGGTLAFAPHLDRGIMVGVGLSLIVFLYRNMRPNVVDLSLGLDKALHDAVTHGLRECRYIDVVRFDGPLFYANASYLEDQIRLRRKNKTQLKHIIIAAESITDMDASGQEALSLIVDRVRSAGIDISFSSVHEPVMQVLKRTHLLFKIGEDHIYPTMKQAIRAIHAKTHKGGSERHCPLTSVRMLSPNSEVKGA</sequence>
<feature type="transmembrane region" description="Helical" evidence="5">
    <location>
        <begin position="395"/>
        <end position="418"/>
    </location>
</feature>
<feature type="domain" description="STAS" evidence="6">
    <location>
        <begin position="596"/>
        <end position="698"/>
    </location>
</feature>
<dbReference type="InterPro" id="IPR001902">
    <property type="entry name" value="SLC26A/SulP_fam"/>
</dbReference>
<dbReference type="CDD" id="cd07042">
    <property type="entry name" value="STAS_SulP_like_sulfate_transporter"/>
    <property type="match status" value="1"/>
</dbReference>
<gene>
    <name evidence="7" type="ORF">DSCO28_58190</name>
</gene>
<feature type="transmembrane region" description="Helical" evidence="5">
    <location>
        <begin position="12"/>
        <end position="30"/>
    </location>
</feature>
<dbReference type="Gene3D" id="3.30.750.24">
    <property type="entry name" value="STAS domain"/>
    <property type="match status" value="1"/>
</dbReference>
<evidence type="ECO:0000313" key="8">
    <source>
        <dbReference type="Proteomes" id="UP000425960"/>
    </source>
</evidence>
<evidence type="ECO:0000256" key="5">
    <source>
        <dbReference type="SAM" id="Phobius"/>
    </source>
</evidence>
<protein>
    <recommendedName>
        <fullName evidence="6">STAS domain-containing protein</fullName>
    </recommendedName>
</protein>
<dbReference type="PANTHER" id="PTHR11814">
    <property type="entry name" value="SULFATE TRANSPORTER"/>
    <property type="match status" value="1"/>
</dbReference>
<proteinExistence type="predicted"/>
<dbReference type="KEGG" id="dov:DSCO28_58190"/>
<evidence type="ECO:0000313" key="7">
    <source>
        <dbReference type="EMBL" id="BBO85253.1"/>
    </source>
</evidence>
<evidence type="ECO:0000256" key="3">
    <source>
        <dbReference type="ARBA" id="ARBA00022989"/>
    </source>
</evidence>